<accession>A0A1J1IJ15</accession>
<sequence length="66" mass="7986">MKRVGKYQLMITNTHETQKRDILIPCRYHKLQDNVKRLGERNIFIWVVPFLEAAYLKLRVPYVRQG</sequence>
<protein>
    <submittedName>
        <fullName evidence="1">CLUMA_CG012851, isoform A</fullName>
    </submittedName>
</protein>
<evidence type="ECO:0000313" key="1">
    <source>
        <dbReference type="EMBL" id="CRK99532.1"/>
    </source>
</evidence>
<gene>
    <name evidence="1" type="ORF">CLUMA_CG012851</name>
</gene>
<dbReference type="AlphaFoldDB" id="A0A1J1IJ15"/>
<name>A0A1J1IJ15_9DIPT</name>
<proteinExistence type="predicted"/>
<dbReference type="EMBL" id="CVRI01000051">
    <property type="protein sequence ID" value="CRK99532.1"/>
    <property type="molecule type" value="Genomic_DNA"/>
</dbReference>
<keyword evidence="2" id="KW-1185">Reference proteome</keyword>
<evidence type="ECO:0000313" key="2">
    <source>
        <dbReference type="Proteomes" id="UP000183832"/>
    </source>
</evidence>
<organism evidence="1 2">
    <name type="scientific">Clunio marinus</name>
    <dbReference type="NCBI Taxonomy" id="568069"/>
    <lineage>
        <taxon>Eukaryota</taxon>
        <taxon>Metazoa</taxon>
        <taxon>Ecdysozoa</taxon>
        <taxon>Arthropoda</taxon>
        <taxon>Hexapoda</taxon>
        <taxon>Insecta</taxon>
        <taxon>Pterygota</taxon>
        <taxon>Neoptera</taxon>
        <taxon>Endopterygota</taxon>
        <taxon>Diptera</taxon>
        <taxon>Nematocera</taxon>
        <taxon>Chironomoidea</taxon>
        <taxon>Chironomidae</taxon>
        <taxon>Clunio</taxon>
    </lineage>
</organism>
<reference evidence="1 2" key="1">
    <citation type="submission" date="2015-04" db="EMBL/GenBank/DDBJ databases">
        <authorList>
            <person name="Syromyatnikov M.Y."/>
            <person name="Popov V.N."/>
        </authorList>
    </citation>
    <scope>NUCLEOTIDE SEQUENCE [LARGE SCALE GENOMIC DNA]</scope>
</reference>
<dbReference type="Proteomes" id="UP000183832">
    <property type="component" value="Unassembled WGS sequence"/>
</dbReference>